<organism evidence="3 4">
    <name type="scientific">Mycolicibacterium hodleri</name>
    <dbReference type="NCBI Taxonomy" id="49897"/>
    <lineage>
        <taxon>Bacteria</taxon>
        <taxon>Bacillati</taxon>
        <taxon>Actinomycetota</taxon>
        <taxon>Actinomycetes</taxon>
        <taxon>Mycobacteriales</taxon>
        <taxon>Mycobacteriaceae</taxon>
        <taxon>Mycolicibacterium</taxon>
    </lineage>
</organism>
<evidence type="ECO:0000256" key="1">
    <source>
        <dbReference type="SAM" id="MobiDB-lite"/>
    </source>
</evidence>
<dbReference type="EMBL" id="RCZG01000015">
    <property type="protein sequence ID" value="TPG29711.1"/>
    <property type="molecule type" value="Genomic_DNA"/>
</dbReference>
<feature type="compositionally biased region" description="Polar residues" evidence="1">
    <location>
        <begin position="301"/>
        <end position="313"/>
    </location>
</feature>
<dbReference type="Proteomes" id="UP000320095">
    <property type="component" value="Unassembled WGS sequence"/>
</dbReference>
<feature type="region of interest" description="Disordered" evidence="1">
    <location>
        <begin position="261"/>
        <end position="337"/>
    </location>
</feature>
<feature type="domain" description="ESX-1 secretion-associated protein EspA/EspE-like" evidence="2">
    <location>
        <begin position="108"/>
        <end position="191"/>
    </location>
</feature>
<proteinExistence type="predicted"/>
<reference evidence="3 4" key="1">
    <citation type="journal article" date="2019" name="Environ. Microbiol.">
        <title>Species interactions and distinct microbial communities in high Arctic permafrost affected cryosols are associated with the CH4 and CO2 gas fluxes.</title>
        <authorList>
            <person name="Altshuler I."/>
            <person name="Hamel J."/>
            <person name="Turney S."/>
            <person name="Magnuson E."/>
            <person name="Levesque R."/>
            <person name="Greer C."/>
            <person name="Whyte L.G."/>
        </authorList>
    </citation>
    <scope>NUCLEOTIDE SEQUENCE [LARGE SCALE GENOMIC DNA]</scope>
    <source>
        <strain evidence="3 4">S5.20</strain>
    </source>
</reference>
<protein>
    <recommendedName>
        <fullName evidence="2">ESX-1 secretion-associated protein EspA/EspE-like domain-containing protein</fullName>
    </recommendedName>
</protein>
<sequence length="337" mass="34889">MGLLDDLGKMLDAVEAPTPFDVINGVRGAWTDVPNLAKDLVEGNFHSALNDGRNVIGDANDVVQGLASLGLNMGGVPGAFANSKVTKLAESKVLSAAQLAIEVLKKSTGSGDPYPGDEFRSSSQRLSKVTDTLIAAGPHTDRWDGTASQVYNAVNASHRRCASGVSAADEAVAKVLDLEADQITRSRQTIDETSRNLTDYDLATCWMNATPPTAAIKFTMDVAAAGAAMATVNATLAILLTNSAENALRIVEQVSAYENAGADTSGNPQGGCDIFSVPDGAHPLARPDVATPLPDPADGTQAPSRSQPNTPHTVPSPEVLPTPTPATPYGTPAPAPR</sequence>
<gene>
    <name evidence="3" type="ORF">EAH80_26120</name>
</gene>
<evidence type="ECO:0000259" key="2">
    <source>
        <dbReference type="Pfam" id="PF18879"/>
    </source>
</evidence>
<name>A0A502DZK6_9MYCO</name>
<accession>A0A502DZK6</accession>
<feature type="compositionally biased region" description="Pro residues" evidence="1">
    <location>
        <begin position="318"/>
        <end position="337"/>
    </location>
</feature>
<dbReference type="RefSeq" id="WP_140697864.1">
    <property type="nucleotide sequence ID" value="NZ_RCZG01000015.1"/>
</dbReference>
<comment type="caution">
    <text evidence="3">The sequence shown here is derived from an EMBL/GenBank/DDBJ whole genome shotgun (WGS) entry which is preliminary data.</text>
</comment>
<evidence type="ECO:0000313" key="4">
    <source>
        <dbReference type="Proteomes" id="UP000320095"/>
    </source>
</evidence>
<dbReference type="OrthoDB" id="4622650at2"/>
<keyword evidence="4" id="KW-1185">Reference proteome</keyword>
<dbReference type="Pfam" id="PF18879">
    <property type="entry name" value="EspA_EspE"/>
    <property type="match status" value="1"/>
</dbReference>
<dbReference type="InterPro" id="IPR043796">
    <property type="entry name" value="ESX-1_EspA/EspE-like"/>
</dbReference>
<dbReference type="AlphaFoldDB" id="A0A502DZK6"/>
<evidence type="ECO:0000313" key="3">
    <source>
        <dbReference type="EMBL" id="TPG29711.1"/>
    </source>
</evidence>